<name>A0A212RTB7_9PROT</name>
<sequence>MTKETPNPPAASLRGLDGVNLFLANVQTGFGPFVAVYLTSQSWTQTEIGLILSIGTITMILSQLPAGALVDAVTGKKRLVAGAICGVATAALLIALKPVFLLIAIAKVIHAVSSCILTPGITAISVGLVGHQQIGARLGRNARFASIGSGIAAAIMGLCGAYFSTRAVFFLTAFLTIPAIISLAAIHKSKPSQSRFYEVSNVDRAATPDRMGNPISLFKDLRVLSFAVCCVLFHLANTAMLPLAGGRITETAASTASLLIAACIVVPQVIVALLSPTVGRKADQWGRRPVLLLGFLALPIRGALFAVAPDPYLIVAIQAFDGLSAAVFGVMLPLVSADLTRGTGRLNLCIGLMGLAVGLGATLSTTLAGYAADHLGTNVAFLGLGLAGAVAFLAVFFLMPETRPDEDRPAG</sequence>
<reference evidence="7 8" key="1">
    <citation type="submission" date="2017-06" db="EMBL/GenBank/DDBJ databases">
        <authorList>
            <person name="Kim H.J."/>
            <person name="Triplett B.A."/>
        </authorList>
    </citation>
    <scope>NUCLEOTIDE SEQUENCE [LARGE SCALE GENOMIC DNA]</scope>
    <source>
        <strain evidence="7 8">B29T1</strain>
    </source>
</reference>
<evidence type="ECO:0000256" key="1">
    <source>
        <dbReference type="ARBA" id="ARBA00004141"/>
    </source>
</evidence>
<evidence type="ECO:0000256" key="4">
    <source>
        <dbReference type="ARBA" id="ARBA00023136"/>
    </source>
</evidence>
<feature type="transmembrane region" description="Helical" evidence="5">
    <location>
        <begin position="223"/>
        <end position="244"/>
    </location>
</feature>
<dbReference type="AlphaFoldDB" id="A0A212RTB7"/>
<dbReference type="RefSeq" id="WP_088562526.1">
    <property type="nucleotide sequence ID" value="NZ_FYEH01000014.1"/>
</dbReference>
<accession>A0A212RTB7</accession>
<dbReference type="GO" id="GO:0022857">
    <property type="term" value="F:transmembrane transporter activity"/>
    <property type="evidence" value="ECO:0007669"/>
    <property type="project" value="InterPro"/>
</dbReference>
<evidence type="ECO:0000256" key="3">
    <source>
        <dbReference type="ARBA" id="ARBA00022989"/>
    </source>
</evidence>
<feature type="transmembrane region" description="Helical" evidence="5">
    <location>
        <begin position="314"/>
        <end position="336"/>
    </location>
</feature>
<dbReference type="Proteomes" id="UP000197065">
    <property type="component" value="Unassembled WGS sequence"/>
</dbReference>
<dbReference type="PANTHER" id="PTHR23539">
    <property type="entry name" value="MFS TRANSPORTER"/>
    <property type="match status" value="1"/>
</dbReference>
<feature type="transmembrane region" description="Helical" evidence="5">
    <location>
        <begin position="348"/>
        <end position="372"/>
    </location>
</feature>
<evidence type="ECO:0000259" key="6">
    <source>
        <dbReference type="PROSITE" id="PS50850"/>
    </source>
</evidence>
<dbReference type="InterPro" id="IPR011701">
    <property type="entry name" value="MFS"/>
</dbReference>
<dbReference type="OrthoDB" id="9812574at2"/>
<dbReference type="InterPro" id="IPR020846">
    <property type="entry name" value="MFS_dom"/>
</dbReference>
<feature type="transmembrane region" description="Helical" evidence="5">
    <location>
        <begin position="290"/>
        <end position="308"/>
    </location>
</feature>
<evidence type="ECO:0000256" key="5">
    <source>
        <dbReference type="SAM" id="Phobius"/>
    </source>
</evidence>
<feature type="transmembrane region" description="Helical" evidence="5">
    <location>
        <begin position="256"/>
        <end position="278"/>
    </location>
</feature>
<dbReference type="InterPro" id="IPR005829">
    <property type="entry name" value="Sugar_transporter_CS"/>
</dbReference>
<comment type="subcellular location">
    <subcellularLocation>
        <location evidence="1">Membrane</location>
        <topology evidence="1">Multi-pass membrane protein</topology>
    </subcellularLocation>
</comment>
<dbReference type="InterPro" id="IPR036259">
    <property type="entry name" value="MFS_trans_sf"/>
</dbReference>
<keyword evidence="3 5" id="KW-1133">Transmembrane helix</keyword>
<keyword evidence="8" id="KW-1185">Reference proteome</keyword>
<feature type="transmembrane region" description="Helical" evidence="5">
    <location>
        <begin position="169"/>
        <end position="186"/>
    </location>
</feature>
<feature type="transmembrane region" description="Helical" evidence="5">
    <location>
        <begin position="378"/>
        <end position="399"/>
    </location>
</feature>
<organism evidence="7 8">
    <name type="scientific">Arboricoccus pini</name>
    <dbReference type="NCBI Taxonomy" id="1963835"/>
    <lineage>
        <taxon>Bacteria</taxon>
        <taxon>Pseudomonadati</taxon>
        <taxon>Pseudomonadota</taxon>
        <taxon>Alphaproteobacteria</taxon>
        <taxon>Geminicoccales</taxon>
        <taxon>Geminicoccaceae</taxon>
        <taxon>Arboricoccus</taxon>
    </lineage>
</organism>
<keyword evidence="2 5" id="KW-0812">Transmembrane</keyword>
<keyword evidence="4 5" id="KW-0472">Membrane</keyword>
<protein>
    <submittedName>
        <fullName evidence="7">Predicted arabinose efflux permease, MFS family</fullName>
    </submittedName>
</protein>
<gene>
    <name evidence="7" type="ORF">SAMN07250955_11413</name>
</gene>
<feature type="transmembrane region" description="Helical" evidence="5">
    <location>
        <begin position="142"/>
        <end position="163"/>
    </location>
</feature>
<feature type="transmembrane region" description="Helical" evidence="5">
    <location>
        <begin position="111"/>
        <end position="130"/>
    </location>
</feature>
<dbReference type="Gene3D" id="1.20.1250.20">
    <property type="entry name" value="MFS general substrate transporter like domains"/>
    <property type="match status" value="2"/>
</dbReference>
<proteinExistence type="predicted"/>
<dbReference type="EMBL" id="FYEH01000014">
    <property type="protein sequence ID" value="SNB75796.1"/>
    <property type="molecule type" value="Genomic_DNA"/>
</dbReference>
<evidence type="ECO:0000313" key="7">
    <source>
        <dbReference type="EMBL" id="SNB75796.1"/>
    </source>
</evidence>
<evidence type="ECO:0000256" key="2">
    <source>
        <dbReference type="ARBA" id="ARBA00022692"/>
    </source>
</evidence>
<evidence type="ECO:0000313" key="8">
    <source>
        <dbReference type="Proteomes" id="UP000197065"/>
    </source>
</evidence>
<dbReference type="PROSITE" id="PS00216">
    <property type="entry name" value="SUGAR_TRANSPORT_1"/>
    <property type="match status" value="1"/>
</dbReference>
<dbReference type="PROSITE" id="PS50850">
    <property type="entry name" value="MFS"/>
    <property type="match status" value="1"/>
</dbReference>
<dbReference type="GO" id="GO:0016020">
    <property type="term" value="C:membrane"/>
    <property type="evidence" value="ECO:0007669"/>
    <property type="project" value="UniProtKB-SubCell"/>
</dbReference>
<feature type="transmembrane region" description="Helical" evidence="5">
    <location>
        <begin position="79"/>
        <end position="105"/>
    </location>
</feature>
<dbReference type="SUPFAM" id="SSF103473">
    <property type="entry name" value="MFS general substrate transporter"/>
    <property type="match status" value="1"/>
</dbReference>
<dbReference type="PANTHER" id="PTHR23539:SF1">
    <property type="entry name" value="MAJOR FACILITATOR SUPERFAMILY (MFS) PROFILE DOMAIN-CONTAINING PROTEIN"/>
    <property type="match status" value="1"/>
</dbReference>
<feature type="transmembrane region" description="Helical" evidence="5">
    <location>
        <begin position="48"/>
        <end position="70"/>
    </location>
</feature>
<dbReference type="Pfam" id="PF07690">
    <property type="entry name" value="MFS_1"/>
    <property type="match status" value="1"/>
</dbReference>
<feature type="domain" description="Major facilitator superfamily (MFS) profile" evidence="6">
    <location>
        <begin position="1"/>
        <end position="403"/>
    </location>
</feature>